<evidence type="ECO:0008006" key="5">
    <source>
        <dbReference type="Google" id="ProtNLM"/>
    </source>
</evidence>
<evidence type="ECO:0000259" key="2">
    <source>
        <dbReference type="Pfam" id="PF13966"/>
    </source>
</evidence>
<evidence type="ECO:0000313" key="4">
    <source>
        <dbReference type="Proteomes" id="UP000596661"/>
    </source>
</evidence>
<dbReference type="GO" id="GO:0003676">
    <property type="term" value="F:nucleic acid binding"/>
    <property type="evidence" value="ECO:0007669"/>
    <property type="project" value="InterPro"/>
</dbReference>
<dbReference type="OMA" id="IDIVWRS"/>
<accession>A0A803PSJ2</accession>
<dbReference type="PANTHER" id="PTHR47074">
    <property type="entry name" value="BNAC02G40300D PROTEIN"/>
    <property type="match status" value="1"/>
</dbReference>
<protein>
    <recommendedName>
        <fullName evidence="5">RNase H type-1 domain-containing protein</fullName>
    </recommendedName>
</protein>
<dbReference type="Pfam" id="PF13456">
    <property type="entry name" value="RVT_3"/>
    <property type="match status" value="1"/>
</dbReference>
<dbReference type="EMBL" id="UZAU01000475">
    <property type="status" value="NOT_ANNOTATED_CDS"/>
    <property type="molecule type" value="Genomic_DNA"/>
</dbReference>
<evidence type="ECO:0000259" key="1">
    <source>
        <dbReference type="Pfam" id="PF13456"/>
    </source>
</evidence>
<dbReference type="GO" id="GO:0004523">
    <property type="term" value="F:RNA-DNA hybrid ribonuclease activity"/>
    <property type="evidence" value="ECO:0007669"/>
    <property type="project" value="InterPro"/>
</dbReference>
<dbReference type="Gramene" id="evm.model.05.949">
    <property type="protein sequence ID" value="cds.evm.model.05.949"/>
    <property type="gene ID" value="evm.TU.05.949"/>
</dbReference>
<dbReference type="InterPro" id="IPR052929">
    <property type="entry name" value="RNase_H-like_EbsB-rel"/>
</dbReference>
<dbReference type="CDD" id="cd06222">
    <property type="entry name" value="RNase_H_like"/>
    <property type="match status" value="1"/>
</dbReference>
<dbReference type="Proteomes" id="UP000596661">
    <property type="component" value="Chromosome 5"/>
</dbReference>
<feature type="domain" description="Reverse transcriptase zinc-binding" evidence="2">
    <location>
        <begin position="3"/>
        <end position="60"/>
    </location>
</feature>
<proteinExistence type="predicted"/>
<name>A0A803PSJ2_CANSA</name>
<keyword evidence="4" id="KW-1185">Reference proteome</keyword>
<feature type="domain" description="RNase H type-1" evidence="1">
    <location>
        <begin position="167"/>
        <end position="288"/>
    </location>
</feature>
<dbReference type="InterPro" id="IPR002156">
    <property type="entry name" value="RNaseH_domain"/>
</dbReference>
<dbReference type="PANTHER" id="PTHR47074:SF11">
    <property type="entry name" value="REVERSE TRANSCRIPTASE-LIKE PROTEIN"/>
    <property type="match status" value="1"/>
</dbReference>
<dbReference type="Gene3D" id="3.30.420.10">
    <property type="entry name" value="Ribonuclease H-like superfamily/Ribonuclease H"/>
    <property type="match status" value="1"/>
</dbReference>
<dbReference type="InterPro" id="IPR036397">
    <property type="entry name" value="RNaseH_sf"/>
</dbReference>
<dbReference type="InterPro" id="IPR044730">
    <property type="entry name" value="RNase_H-like_dom_plant"/>
</dbReference>
<reference evidence="3" key="1">
    <citation type="submission" date="2018-11" db="EMBL/GenBank/DDBJ databases">
        <authorList>
            <person name="Grassa J C."/>
        </authorList>
    </citation>
    <scope>NUCLEOTIDE SEQUENCE [LARGE SCALE GENOMIC DNA]</scope>
</reference>
<dbReference type="InterPro" id="IPR012337">
    <property type="entry name" value="RNaseH-like_sf"/>
</dbReference>
<dbReference type="Pfam" id="PF13966">
    <property type="entry name" value="zf-RVT"/>
    <property type="match status" value="1"/>
</dbReference>
<dbReference type="SUPFAM" id="SSF53098">
    <property type="entry name" value="Ribonuclease H-like"/>
    <property type="match status" value="1"/>
</dbReference>
<organism evidence="3 4">
    <name type="scientific">Cannabis sativa</name>
    <name type="common">Hemp</name>
    <name type="synonym">Marijuana</name>
    <dbReference type="NCBI Taxonomy" id="3483"/>
    <lineage>
        <taxon>Eukaryota</taxon>
        <taxon>Viridiplantae</taxon>
        <taxon>Streptophyta</taxon>
        <taxon>Embryophyta</taxon>
        <taxon>Tracheophyta</taxon>
        <taxon>Spermatophyta</taxon>
        <taxon>Magnoliopsida</taxon>
        <taxon>eudicotyledons</taxon>
        <taxon>Gunneridae</taxon>
        <taxon>Pentapetalae</taxon>
        <taxon>rosids</taxon>
        <taxon>fabids</taxon>
        <taxon>Rosales</taxon>
        <taxon>Cannabaceae</taxon>
        <taxon>Cannabis</taxon>
    </lineage>
</organism>
<dbReference type="AlphaFoldDB" id="A0A803PSJ2"/>
<reference evidence="3" key="2">
    <citation type="submission" date="2021-03" db="UniProtKB">
        <authorList>
            <consortium name="EnsemblPlants"/>
        </authorList>
    </citation>
    <scope>IDENTIFICATION</scope>
</reference>
<dbReference type="InterPro" id="IPR026960">
    <property type="entry name" value="RVT-Znf"/>
</dbReference>
<dbReference type="EnsemblPlants" id="evm.model.05.949">
    <property type="protein sequence ID" value="cds.evm.model.05.949"/>
    <property type="gene ID" value="evm.TU.05.949"/>
</dbReference>
<evidence type="ECO:0000313" key="3">
    <source>
        <dbReference type="EnsemblPlants" id="cds.evm.model.05.949"/>
    </source>
</evidence>
<sequence length="314" mass="35016">MIIPPKVLNLLWRAITDSLPTCVNLVTKYVPISAQCPVCRTQPETAIHALVHCSFAADCWRSFGLPVNAAASSSFGGWFESLQQTGDNDQVCKVAMLCWALWKSRNNTVWNKKNSSVNDVLVSASITLDHWRKAQDKFTLSSLSPNNSDDGAELWTKPANNYIKINIDAALFHHEDSYGFGIVARDDLGKLIEARTCYKAGNYSAEVVEELGIKEALSWIKSNNWQKVEVETDSLLVVQAIRSDHNMSSTFGLITKDCHALLLSLTDVNLCFIKRSANQVAHAVARHARFLPGCSIFEYNVWPDLQALLYSECF</sequence>